<reference evidence="3 4" key="1">
    <citation type="journal article" date="2023" name="Elife">
        <title>Identification of key yeast species and microbe-microbe interactions impacting larval growth of Drosophila in the wild.</title>
        <authorList>
            <person name="Mure A."/>
            <person name="Sugiura Y."/>
            <person name="Maeda R."/>
            <person name="Honda K."/>
            <person name="Sakurai N."/>
            <person name="Takahashi Y."/>
            <person name="Watada M."/>
            <person name="Katoh T."/>
            <person name="Gotoh A."/>
            <person name="Gotoh Y."/>
            <person name="Taniguchi I."/>
            <person name="Nakamura K."/>
            <person name="Hayashi T."/>
            <person name="Katayama T."/>
            <person name="Uemura T."/>
            <person name="Hattori Y."/>
        </authorList>
    </citation>
    <scope>NUCLEOTIDE SEQUENCE [LARGE SCALE GENOMIC DNA]</scope>
    <source>
        <strain evidence="3 4">SB-73</strain>
    </source>
</reference>
<evidence type="ECO:0000259" key="2">
    <source>
        <dbReference type="Pfam" id="PF10355"/>
    </source>
</evidence>
<dbReference type="PANTHER" id="PTHR31685:SF2">
    <property type="entry name" value="PROTEIN YTP1"/>
    <property type="match status" value="1"/>
</dbReference>
<accession>A0AAV5RGJ9</accession>
<keyword evidence="1" id="KW-0812">Transmembrane</keyword>
<feature type="transmembrane region" description="Helical" evidence="1">
    <location>
        <begin position="313"/>
        <end position="336"/>
    </location>
</feature>
<evidence type="ECO:0000256" key="1">
    <source>
        <dbReference type="SAM" id="Phobius"/>
    </source>
</evidence>
<dbReference type="Proteomes" id="UP001362899">
    <property type="component" value="Unassembled WGS sequence"/>
</dbReference>
<sequence>MTFPVDLFLNAFQKRDEGMDMDMDMSMPDNSNNSTSNSDNSTKTHDIVLNFHFFLVLHLVTFFVAFGLVYPYAFACKQAKRTKRHILFVTLGLALTVIGFISGHLTGIDHYNSWFSDIGAIFCWAITAGSYFLLVYVDNPFLSHLRRGLNVLHTSLSTIQPLVCWVTTGLSIISLMRFCGSEGDHTGQCLAHGIMGTAFVTYGVILFAMMYFGEQFLVRHNRSQEYLDSWVITIWGIVNTFTEHRWGKPWNHKDVQHTSMGIIWWALGMFGIYTTWDRVNNKPKRSHVPALIILATGYSMLSHSQSIKVSSKVHFMFGVVLMLTALVRIIEISFVLNDEPADNSNIRVWQFLTPLLLVECGMLFMSATEQSMEFLTRHGIMAAPYILIISSVASFVALAVLIPIQSYVRMRNENKVQLAYKEGTDDIEMPFLAEPTEDTDSFNVDE</sequence>
<feature type="transmembrane region" description="Helical" evidence="1">
    <location>
        <begin position="190"/>
        <end position="213"/>
    </location>
</feature>
<keyword evidence="1" id="KW-1133">Transmembrane helix</keyword>
<evidence type="ECO:0000313" key="4">
    <source>
        <dbReference type="Proteomes" id="UP001362899"/>
    </source>
</evidence>
<feature type="transmembrane region" description="Helical" evidence="1">
    <location>
        <begin position="379"/>
        <end position="402"/>
    </location>
</feature>
<evidence type="ECO:0000313" key="3">
    <source>
        <dbReference type="EMBL" id="GMM50555.1"/>
    </source>
</evidence>
<feature type="transmembrane region" description="Helical" evidence="1">
    <location>
        <begin position="51"/>
        <end position="74"/>
    </location>
</feature>
<feature type="transmembrane region" description="Helical" evidence="1">
    <location>
        <begin position="288"/>
        <end position="307"/>
    </location>
</feature>
<dbReference type="Gene3D" id="1.20.120.1770">
    <property type="match status" value="1"/>
</dbReference>
<feature type="transmembrane region" description="Helical" evidence="1">
    <location>
        <begin position="118"/>
        <end position="137"/>
    </location>
</feature>
<organism evidence="3 4">
    <name type="scientific">Starmerella bacillaris</name>
    <name type="common">Yeast</name>
    <name type="synonym">Candida zemplinina</name>
    <dbReference type="NCBI Taxonomy" id="1247836"/>
    <lineage>
        <taxon>Eukaryota</taxon>
        <taxon>Fungi</taxon>
        <taxon>Dikarya</taxon>
        <taxon>Ascomycota</taxon>
        <taxon>Saccharomycotina</taxon>
        <taxon>Dipodascomycetes</taxon>
        <taxon>Dipodascales</taxon>
        <taxon>Trichomonascaceae</taxon>
        <taxon>Starmerella</taxon>
    </lineage>
</organism>
<feature type="transmembrane region" description="Helical" evidence="1">
    <location>
        <begin position="257"/>
        <end position="276"/>
    </location>
</feature>
<dbReference type="PANTHER" id="PTHR31685">
    <property type="entry name" value="INTEGRAL MEMBRANE PROTEIN (AFU_ORTHOLOGUE AFUA_6G12730)-RELATED"/>
    <property type="match status" value="1"/>
</dbReference>
<dbReference type="AlphaFoldDB" id="A0AAV5RGJ9"/>
<gene>
    <name evidence="3" type="ORF">DASB73_015130</name>
</gene>
<dbReference type="InterPro" id="IPR018827">
    <property type="entry name" value="YTP1_C"/>
</dbReference>
<dbReference type="EMBL" id="BTGC01000003">
    <property type="protein sequence ID" value="GMM50555.1"/>
    <property type="molecule type" value="Genomic_DNA"/>
</dbReference>
<comment type="caution">
    <text evidence="3">The sequence shown here is derived from an EMBL/GenBank/DDBJ whole genome shotgun (WGS) entry which is preliminary data.</text>
</comment>
<feature type="transmembrane region" description="Helical" evidence="1">
    <location>
        <begin position="348"/>
        <end position="367"/>
    </location>
</feature>
<protein>
    <submittedName>
        <fullName evidence="3">Ytp1 protein</fullName>
    </submittedName>
</protein>
<proteinExistence type="predicted"/>
<feature type="transmembrane region" description="Helical" evidence="1">
    <location>
        <begin position="86"/>
        <end position="106"/>
    </location>
</feature>
<name>A0AAV5RGJ9_STABA</name>
<keyword evidence="1" id="KW-0472">Membrane</keyword>
<dbReference type="Pfam" id="PF10355">
    <property type="entry name" value="Ytp1"/>
    <property type="match status" value="1"/>
</dbReference>
<keyword evidence="4" id="KW-1185">Reference proteome</keyword>
<feature type="domain" description="Protein YTP1-like C-terminal" evidence="2">
    <location>
        <begin position="164"/>
        <end position="402"/>
    </location>
</feature>